<name>A0A381PL17_9ZZZZ</name>
<feature type="domain" description="Luciferase-like" evidence="2">
    <location>
        <begin position="16"/>
        <end position="255"/>
    </location>
</feature>
<reference evidence="3" key="1">
    <citation type="submission" date="2018-05" db="EMBL/GenBank/DDBJ databases">
        <authorList>
            <person name="Lanie J.A."/>
            <person name="Ng W.-L."/>
            <person name="Kazmierczak K.M."/>
            <person name="Andrzejewski T.M."/>
            <person name="Davidsen T.M."/>
            <person name="Wayne K.J."/>
            <person name="Tettelin H."/>
            <person name="Glass J.I."/>
            <person name="Rusch D."/>
            <person name="Podicherti R."/>
            <person name="Tsui H.-C.T."/>
            <person name="Winkler M.E."/>
        </authorList>
    </citation>
    <scope>NUCLEOTIDE SEQUENCE</scope>
</reference>
<dbReference type="Pfam" id="PF00296">
    <property type="entry name" value="Bac_luciferase"/>
    <property type="match status" value="1"/>
</dbReference>
<dbReference type="InterPro" id="IPR050564">
    <property type="entry name" value="F420-G6PD/mer"/>
</dbReference>
<keyword evidence="1" id="KW-0560">Oxidoreductase</keyword>
<dbReference type="NCBIfam" id="TIGR03619">
    <property type="entry name" value="F420_Rv2161c"/>
    <property type="match status" value="1"/>
</dbReference>
<evidence type="ECO:0000313" key="3">
    <source>
        <dbReference type="EMBL" id="SUZ66749.1"/>
    </source>
</evidence>
<dbReference type="SUPFAM" id="SSF51679">
    <property type="entry name" value="Bacterial luciferase-like"/>
    <property type="match status" value="1"/>
</dbReference>
<evidence type="ECO:0000256" key="1">
    <source>
        <dbReference type="ARBA" id="ARBA00023002"/>
    </source>
</evidence>
<dbReference type="InterPro" id="IPR011251">
    <property type="entry name" value="Luciferase-like_dom"/>
</dbReference>
<organism evidence="3">
    <name type="scientific">marine metagenome</name>
    <dbReference type="NCBI Taxonomy" id="408172"/>
    <lineage>
        <taxon>unclassified sequences</taxon>
        <taxon>metagenomes</taxon>
        <taxon>ecological metagenomes</taxon>
    </lineage>
</organism>
<dbReference type="Gene3D" id="3.20.20.30">
    <property type="entry name" value="Luciferase-like domain"/>
    <property type="match status" value="1"/>
</dbReference>
<dbReference type="PANTHER" id="PTHR43244">
    <property type="match status" value="1"/>
</dbReference>
<dbReference type="AlphaFoldDB" id="A0A381PL17"/>
<dbReference type="GO" id="GO:0016705">
    <property type="term" value="F:oxidoreductase activity, acting on paired donors, with incorporation or reduction of molecular oxygen"/>
    <property type="evidence" value="ECO:0007669"/>
    <property type="project" value="InterPro"/>
</dbReference>
<gene>
    <name evidence="3" type="ORF">METZ01_LOCUS19603</name>
</gene>
<evidence type="ECO:0000259" key="2">
    <source>
        <dbReference type="Pfam" id="PF00296"/>
    </source>
</evidence>
<dbReference type="EMBL" id="UINC01000993">
    <property type="protein sequence ID" value="SUZ66749.1"/>
    <property type="molecule type" value="Genomic_DNA"/>
</dbReference>
<dbReference type="InterPro" id="IPR036661">
    <property type="entry name" value="Luciferase-like_sf"/>
</dbReference>
<dbReference type="PANTHER" id="PTHR43244:SF1">
    <property type="entry name" value="5,10-METHYLENETETRAHYDROMETHANOPTERIN REDUCTASE"/>
    <property type="match status" value="1"/>
</dbReference>
<protein>
    <recommendedName>
        <fullName evidence="2">Luciferase-like domain-containing protein</fullName>
    </recommendedName>
</protein>
<accession>A0A381PL17</accession>
<sequence>MKVGIAFANIGPFGTAEGAVGLATAAEKAGIESLWTVEHVIYPDDYGSSYPYDDSGRMMMAPDTDLTDPLTWLTWVGAHTSTIRLATGILILPERNPLVLAKQLATMDQLTGGRVDLGIGVGWLREEFDALGIPWKRRGARTDEYVEVMRTLWSGNSVAFDGEFTSFAGVSSNPKPVSGNVPIVVGGHTEAAARRAGRLGDGFWPGRGDLGHLIDVMRQEAEAHGRDPDGIEVTWAGDLATGEDPVQAAEGLRALGVGRVVVPSFLFLRDTADALARFADAVVAPLADL</sequence>
<dbReference type="InterPro" id="IPR019921">
    <property type="entry name" value="Lucif-like_OxRdtase_Rv2161c"/>
</dbReference>
<proteinExistence type="predicted"/>